<feature type="binding site" evidence="14">
    <location>
        <position position="528"/>
    </location>
    <ligand>
        <name>Zn(2+)</name>
        <dbReference type="ChEBI" id="CHEBI:29105"/>
    </ligand>
</feature>
<protein>
    <recommendedName>
        <fullName evidence="3 14">DNA ligase</fullName>
        <ecNumber evidence="2 14">6.5.1.2</ecNumber>
    </recommendedName>
    <alternativeName>
        <fullName evidence="14">Polydeoxyribonucleotide synthase [NAD(+)]</fullName>
    </alternativeName>
</protein>
<dbReference type="STRING" id="1121449.SAMN02745704_01332"/>
<accession>A0A1T4WT74</accession>
<dbReference type="PANTHER" id="PTHR23389:SF9">
    <property type="entry name" value="DNA LIGASE"/>
    <property type="match status" value="1"/>
</dbReference>
<gene>
    <name evidence="14" type="primary">ligA</name>
    <name evidence="16" type="ORF">SAMN02745704_01332</name>
</gene>
<feature type="binding site" evidence="14">
    <location>
        <begin position="37"/>
        <end position="41"/>
    </location>
    <ligand>
        <name>NAD(+)</name>
        <dbReference type="ChEBI" id="CHEBI:57540"/>
    </ligand>
</feature>
<evidence type="ECO:0000256" key="12">
    <source>
        <dbReference type="ARBA" id="ARBA00034005"/>
    </source>
</evidence>
<dbReference type="GO" id="GO:0046872">
    <property type="term" value="F:metal ion binding"/>
    <property type="evidence" value="ECO:0007669"/>
    <property type="project" value="UniProtKB-KW"/>
</dbReference>
<sequence>MTSKTTSSAAERVRLLRDRLEYHNHRYYVLDSPEISDEEYDALFRELQTLEESFPELADPTSPTQRVGGAAAEGFETVQHSVPMMSLDNAMVLPDGDSALDFSSWREFAAVKLPNALVETVQAYAREALERALGRTLDSKERTKYNPEIRRAVREYLLRPEQADLAGFSREMDLLRARLTGGRNLLELSATPPDFSMLPESVFQAPASALQCFWVDPKMDGLAVEVVYEDGVMTLGVTRGDGVIGEDVTRNMRTVRNIPLRLRGEGWPELLEVRGELVMARRDFETLNQRQAEQGGKVFANPRNAAAGSVRQLDPKIAAARPLRFLAYGVGRSGDLEWDTHEALMNDLQAWGFVLPPEAGRCDTAEQVEQFFLRMRERRETLQYEIDGVVAKLNDRSLQAFLGTTARAPRWALALKFPAMQAVTRLNSVDFQVGRTGVVTPVARLEPVNVSGVEVSRATLHNFDEIAAKDFRVGDHVVVQRAGDVIPQLVRSLTEQRTGTERVIEPPASCPVCGSILERASGEVALRCLNASCPAQLERGMVHFVSKAGLDMEGVGKEWIRRLVKDGVLTSPADLFTLRAETLMRYERMGEKSSHNFVKAVEMAKQEATLSRLVAALGIRHVGEQTARALAERYADLDELMQAGSEELVNIPDVGWTVAESIEQYFENQRNREMLERFRQLGFWPRSAVLDSSGGVLQGKRFLFTGSLPVARGQAEDWVRERGGVAAKSVSRKLDYVVAGEKVGSKLDKARQLELEILEYDGFLRLLGLESEDEKENRK</sequence>
<feature type="binding site" evidence="14">
    <location>
        <position position="513"/>
    </location>
    <ligand>
        <name>Zn(2+)</name>
        <dbReference type="ChEBI" id="CHEBI:29105"/>
    </ligand>
</feature>
<evidence type="ECO:0000256" key="4">
    <source>
        <dbReference type="ARBA" id="ARBA00022598"/>
    </source>
</evidence>
<evidence type="ECO:0000256" key="5">
    <source>
        <dbReference type="ARBA" id="ARBA00022705"/>
    </source>
</evidence>
<dbReference type="NCBIfam" id="TIGR00575">
    <property type="entry name" value="dnlj"/>
    <property type="match status" value="1"/>
</dbReference>
<dbReference type="InterPro" id="IPR001679">
    <property type="entry name" value="DNA_ligase"/>
</dbReference>
<keyword evidence="17" id="KW-1185">Reference proteome</keyword>
<dbReference type="SMART" id="SM00532">
    <property type="entry name" value="LIGANc"/>
    <property type="match status" value="1"/>
</dbReference>
<dbReference type="Pfam" id="PF03119">
    <property type="entry name" value="DNA_ligase_ZBD"/>
    <property type="match status" value="1"/>
</dbReference>
<keyword evidence="11 14" id="KW-0234">DNA repair</keyword>
<dbReference type="Pfam" id="PF01653">
    <property type="entry name" value="DNA_ligase_aden"/>
    <property type="match status" value="1"/>
</dbReference>
<keyword evidence="4 14" id="KW-0436">Ligase</keyword>
<evidence type="ECO:0000313" key="16">
    <source>
        <dbReference type="EMBL" id="SKA80317.1"/>
    </source>
</evidence>
<dbReference type="InterPro" id="IPR004150">
    <property type="entry name" value="NAD_DNA_ligase_OB"/>
</dbReference>
<keyword evidence="9 14" id="KW-0460">Magnesium</keyword>
<keyword evidence="7 14" id="KW-0227">DNA damage</keyword>
<dbReference type="GO" id="GO:0006260">
    <property type="term" value="P:DNA replication"/>
    <property type="evidence" value="ECO:0007669"/>
    <property type="project" value="UniProtKB-KW"/>
</dbReference>
<feature type="domain" description="BRCT" evidence="15">
    <location>
        <begin position="692"/>
        <end position="767"/>
    </location>
</feature>
<dbReference type="SUPFAM" id="SSF50249">
    <property type="entry name" value="Nucleic acid-binding proteins"/>
    <property type="match status" value="1"/>
</dbReference>
<dbReference type="GO" id="GO:0005829">
    <property type="term" value="C:cytosol"/>
    <property type="evidence" value="ECO:0007669"/>
    <property type="project" value="TreeGrafter"/>
</dbReference>
<evidence type="ECO:0000256" key="10">
    <source>
        <dbReference type="ARBA" id="ARBA00023027"/>
    </source>
</evidence>
<dbReference type="Pfam" id="PF12826">
    <property type="entry name" value="HHH_2"/>
    <property type="match status" value="1"/>
</dbReference>
<dbReference type="GO" id="GO:0006281">
    <property type="term" value="P:DNA repair"/>
    <property type="evidence" value="ECO:0007669"/>
    <property type="project" value="UniProtKB-KW"/>
</dbReference>
<dbReference type="PIRSF" id="PIRSF001604">
    <property type="entry name" value="LigA"/>
    <property type="match status" value="1"/>
</dbReference>
<keyword evidence="10 14" id="KW-0520">NAD</keyword>
<keyword evidence="5 14" id="KW-0235">DNA replication</keyword>
<evidence type="ECO:0000259" key="15">
    <source>
        <dbReference type="PROSITE" id="PS50172"/>
    </source>
</evidence>
<feature type="binding site" evidence="14">
    <location>
        <position position="416"/>
    </location>
    <ligand>
        <name>NAD(+)</name>
        <dbReference type="ChEBI" id="CHEBI:57540"/>
    </ligand>
</feature>
<evidence type="ECO:0000256" key="7">
    <source>
        <dbReference type="ARBA" id="ARBA00022763"/>
    </source>
</evidence>
<dbReference type="InterPro" id="IPR010994">
    <property type="entry name" value="RuvA_2-like"/>
</dbReference>
<dbReference type="FunFam" id="1.10.150.20:FF:000006">
    <property type="entry name" value="DNA ligase"/>
    <property type="match status" value="1"/>
</dbReference>
<proteinExistence type="inferred from homology"/>
<keyword evidence="14" id="KW-0464">Manganese</keyword>
<dbReference type="SMART" id="SM00292">
    <property type="entry name" value="BRCT"/>
    <property type="match status" value="1"/>
</dbReference>
<dbReference type="RefSeq" id="WP_078716905.1">
    <property type="nucleotide sequence ID" value="NZ_FUYC01000004.1"/>
</dbReference>
<dbReference type="EC" id="6.5.1.2" evidence="2 14"/>
<comment type="function">
    <text evidence="1 14">DNA ligase that catalyzes the formation of phosphodiester linkages between 5'-phosphoryl and 3'-hydroxyl groups in double-stranded DNA using NAD as a coenzyme and as the energy source for the reaction. It is essential for DNA replication and repair of damaged DNA.</text>
</comment>
<dbReference type="FunFam" id="2.40.50.140:FF:000012">
    <property type="entry name" value="DNA ligase"/>
    <property type="match status" value="1"/>
</dbReference>
<organism evidence="16 17">
    <name type="scientific">Paucidesulfovibrio gracilis DSM 16080</name>
    <dbReference type="NCBI Taxonomy" id="1121449"/>
    <lineage>
        <taxon>Bacteria</taxon>
        <taxon>Pseudomonadati</taxon>
        <taxon>Thermodesulfobacteriota</taxon>
        <taxon>Desulfovibrionia</taxon>
        <taxon>Desulfovibrionales</taxon>
        <taxon>Desulfovibrionaceae</taxon>
        <taxon>Paucidesulfovibrio</taxon>
    </lineage>
</organism>
<dbReference type="CDD" id="cd00114">
    <property type="entry name" value="LIGANc"/>
    <property type="match status" value="1"/>
</dbReference>
<feature type="binding site" evidence="14">
    <location>
        <begin position="86"/>
        <end position="87"/>
    </location>
    <ligand>
        <name>NAD(+)</name>
        <dbReference type="ChEBI" id="CHEBI:57540"/>
    </ligand>
</feature>
<dbReference type="Pfam" id="PF03120">
    <property type="entry name" value="OB_DNA_ligase"/>
    <property type="match status" value="1"/>
</dbReference>
<keyword evidence="8 14" id="KW-0862">Zinc</keyword>
<dbReference type="PANTHER" id="PTHR23389">
    <property type="entry name" value="CHROMOSOME TRANSMISSION FIDELITY FACTOR 18"/>
    <property type="match status" value="1"/>
</dbReference>
<dbReference type="Proteomes" id="UP000190027">
    <property type="component" value="Unassembled WGS sequence"/>
</dbReference>
<feature type="active site" description="N6-AMP-lysine intermediate" evidence="14">
    <location>
        <position position="218"/>
    </location>
</feature>
<dbReference type="OrthoDB" id="9759736at2"/>
<evidence type="ECO:0000256" key="14">
    <source>
        <dbReference type="HAMAP-Rule" id="MF_01588"/>
    </source>
</evidence>
<dbReference type="Gene3D" id="3.40.50.10190">
    <property type="entry name" value="BRCT domain"/>
    <property type="match status" value="1"/>
</dbReference>
<dbReference type="Gene3D" id="1.10.287.610">
    <property type="entry name" value="Helix hairpin bin"/>
    <property type="match status" value="1"/>
</dbReference>
<evidence type="ECO:0000256" key="3">
    <source>
        <dbReference type="ARBA" id="ARBA00013308"/>
    </source>
</evidence>
<dbReference type="InterPro" id="IPR036420">
    <property type="entry name" value="BRCT_dom_sf"/>
</dbReference>
<evidence type="ECO:0000256" key="1">
    <source>
        <dbReference type="ARBA" id="ARBA00004067"/>
    </source>
</evidence>
<evidence type="ECO:0000256" key="11">
    <source>
        <dbReference type="ARBA" id="ARBA00023204"/>
    </source>
</evidence>
<evidence type="ECO:0000256" key="8">
    <source>
        <dbReference type="ARBA" id="ARBA00022833"/>
    </source>
</evidence>
<evidence type="ECO:0000256" key="6">
    <source>
        <dbReference type="ARBA" id="ARBA00022723"/>
    </source>
</evidence>
<dbReference type="Gene3D" id="1.10.150.20">
    <property type="entry name" value="5' to 3' exonuclease, C-terminal subdomain"/>
    <property type="match status" value="2"/>
</dbReference>
<dbReference type="InterPro" id="IPR012340">
    <property type="entry name" value="NA-bd_OB-fold"/>
</dbReference>
<comment type="similarity">
    <text evidence="13 14">Belongs to the NAD-dependent DNA ligase family. LigA subfamily.</text>
</comment>
<dbReference type="InterPro" id="IPR001357">
    <property type="entry name" value="BRCT_dom"/>
</dbReference>
<dbReference type="PROSITE" id="PS50172">
    <property type="entry name" value="BRCT"/>
    <property type="match status" value="1"/>
</dbReference>
<dbReference type="CDD" id="cd17748">
    <property type="entry name" value="BRCT_DNA_ligase_like"/>
    <property type="match status" value="1"/>
</dbReference>
<dbReference type="SUPFAM" id="SSF47781">
    <property type="entry name" value="RuvA domain 2-like"/>
    <property type="match status" value="1"/>
</dbReference>
<keyword evidence="6 14" id="KW-0479">Metal-binding</keyword>
<dbReference type="InterPro" id="IPR013839">
    <property type="entry name" value="DNAligase_adenylation"/>
</dbReference>
<feature type="binding site" evidence="14">
    <location>
        <position position="510"/>
    </location>
    <ligand>
        <name>Zn(2+)</name>
        <dbReference type="ChEBI" id="CHEBI:29105"/>
    </ligand>
</feature>
<dbReference type="NCBIfam" id="NF005932">
    <property type="entry name" value="PRK07956.1"/>
    <property type="match status" value="1"/>
</dbReference>
<name>A0A1T4WT74_9BACT</name>
<dbReference type="Gene3D" id="3.30.470.30">
    <property type="entry name" value="DNA ligase/mRNA capping enzyme"/>
    <property type="match status" value="1"/>
</dbReference>
<dbReference type="EMBL" id="FUYC01000004">
    <property type="protein sequence ID" value="SKA80317.1"/>
    <property type="molecule type" value="Genomic_DNA"/>
</dbReference>
<dbReference type="FunFam" id="1.10.287.610:FF:000002">
    <property type="entry name" value="DNA ligase"/>
    <property type="match status" value="1"/>
</dbReference>
<dbReference type="PROSITE" id="PS01056">
    <property type="entry name" value="DNA_LIGASE_N2"/>
    <property type="match status" value="1"/>
</dbReference>
<comment type="catalytic activity">
    <reaction evidence="12 14">
        <text>NAD(+) + (deoxyribonucleotide)n-3'-hydroxyl + 5'-phospho-(deoxyribonucleotide)m = (deoxyribonucleotide)n+m + AMP + beta-nicotinamide D-nucleotide.</text>
        <dbReference type="EC" id="6.5.1.2"/>
    </reaction>
</comment>
<dbReference type="GO" id="GO:0003911">
    <property type="term" value="F:DNA ligase (NAD+) activity"/>
    <property type="evidence" value="ECO:0007669"/>
    <property type="project" value="UniProtKB-UniRule"/>
</dbReference>
<dbReference type="SUPFAM" id="SSF52113">
    <property type="entry name" value="BRCT domain"/>
    <property type="match status" value="1"/>
</dbReference>
<evidence type="ECO:0000256" key="13">
    <source>
        <dbReference type="ARBA" id="ARBA00060881"/>
    </source>
</evidence>
<evidence type="ECO:0000256" key="9">
    <source>
        <dbReference type="ARBA" id="ARBA00022842"/>
    </source>
</evidence>
<feature type="binding site" evidence="14">
    <location>
        <position position="392"/>
    </location>
    <ligand>
        <name>NAD(+)</name>
        <dbReference type="ChEBI" id="CHEBI:57540"/>
    </ligand>
</feature>
<dbReference type="HAMAP" id="MF_01588">
    <property type="entry name" value="DNA_ligase_A"/>
    <property type="match status" value="1"/>
</dbReference>
<comment type="cofactor">
    <cofactor evidence="14">
        <name>Mg(2+)</name>
        <dbReference type="ChEBI" id="CHEBI:18420"/>
    </cofactor>
    <cofactor evidence="14">
        <name>Mn(2+)</name>
        <dbReference type="ChEBI" id="CHEBI:29035"/>
    </cofactor>
</comment>
<feature type="binding site" evidence="14">
    <location>
        <position position="276"/>
    </location>
    <ligand>
        <name>NAD(+)</name>
        <dbReference type="ChEBI" id="CHEBI:57540"/>
    </ligand>
</feature>
<feature type="binding site" evidence="14">
    <location>
        <position position="533"/>
    </location>
    <ligand>
        <name>Zn(2+)</name>
        <dbReference type="ChEBI" id="CHEBI:29105"/>
    </ligand>
</feature>
<evidence type="ECO:0000256" key="2">
    <source>
        <dbReference type="ARBA" id="ARBA00012722"/>
    </source>
</evidence>
<dbReference type="InterPro" id="IPR041663">
    <property type="entry name" value="DisA/LigA_HHH"/>
</dbReference>
<dbReference type="Gene3D" id="6.20.10.30">
    <property type="match status" value="1"/>
</dbReference>
<dbReference type="Pfam" id="PF00533">
    <property type="entry name" value="BRCT"/>
    <property type="match status" value="1"/>
</dbReference>
<evidence type="ECO:0000313" key="17">
    <source>
        <dbReference type="Proteomes" id="UP000190027"/>
    </source>
</evidence>
<dbReference type="InterPro" id="IPR033136">
    <property type="entry name" value="DNA_ligase_CS"/>
</dbReference>
<feature type="binding site" evidence="14">
    <location>
        <position position="216"/>
    </location>
    <ligand>
        <name>NAD(+)</name>
        <dbReference type="ChEBI" id="CHEBI:57540"/>
    </ligand>
</feature>
<dbReference type="AlphaFoldDB" id="A0A1T4WT74"/>
<dbReference type="Gene3D" id="2.40.50.140">
    <property type="entry name" value="Nucleic acid-binding proteins"/>
    <property type="match status" value="1"/>
</dbReference>
<dbReference type="InterPro" id="IPR004149">
    <property type="entry name" value="Znf_DNAligase_C4"/>
</dbReference>
<reference evidence="16 17" key="1">
    <citation type="submission" date="2017-02" db="EMBL/GenBank/DDBJ databases">
        <authorList>
            <person name="Peterson S.W."/>
        </authorList>
    </citation>
    <scope>NUCLEOTIDE SEQUENCE [LARGE SCALE GENOMIC DNA]</scope>
    <source>
        <strain evidence="16 17">DSM 16080</strain>
    </source>
</reference>
<feature type="binding site" evidence="14">
    <location>
        <position position="239"/>
    </location>
    <ligand>
        <name>NAD(+)</name>
        <dbReference type="ChEBI" id="CHEBI:57540"/>
    </ligand>
</feature>
<dbReference type="SUPFAM" id="SSF56091">
    <property type="entry name" value="DNA ligase/mRNA capping enzyme, catalytic domain"/>
    <property type="match status" value="2"/>
</dbReference>
<dbReference type="InterPro" id="IPR013840">
    <property type="entry name" value="DNAligase_N"/>
</dbReference>